<evidence type="ECO:0000259" key="1">
    <source>
        <dbReference type="Pfam" id="PF00425"/>
    </source>
</evidence>
<dbReference type="InterPro" id="IPR005801">
    <property type="entry name" value="ADC_synthase"/>
</dbReference>
<dbReference type="AlphaFoldDB" id="A0A7V2WSM9"/>
<dbReference type="Proteomes" id="UP000885797">
    <property type="component" value="Unassembled WGS sequence"/>
</dbReference>
<dbReference type="Pfam" id="PF01063">
    <property type="entry name" value="Aminotran_4"/>
    <property type="match status" value="1"/>
</dbReference>
<dbReference type="InterPro" id="IPR001544">
    <property type="entry name" value="Aminotrans_IV"/>
</dbReference>
<dbReference type="EMBL" id="DRND01000078">
    <property type="protein sequence ID" value="HFC46420.1"/>
    <property type="molecule type" value="Genomic_DNA"/>
</dbReference>
<reference evidence="2" key="1">
    <citation type="journal article" date="2020" name="mSystems">
        <title>Genome- and Community-Level Interaction Insights into Carbon Utilization and Element Cycling Functions of Hydrothermarchaeota in Hydrothermal Sediment.</title>
        <authorList>
            <person name="Zhou Z."/>
            <person name="Liu Y."/>
            <person name="Xu W."/>
            <person name="Pan J."/>
            <person name="Luo Z.H."/>
            <person name="Li M."/>
        </authorList>
    </citation>
    <scope>NUCLEOTIDE SEQUENCE [LARGE SCALE GENOMIC DNA]</scope>
    <source>
        <strain evidence="2">HyVt-503</strain>
    </source>
</reference>
<accession>A0A7V2WSM9</accession>
<feature type="domain" description="Chorismate-utilising enzyme C-terminal" evidence="1">
    <location>
        <begin position="1"/>
        <end position="150"/>
    </location>
</feature>
<dbReference type="SUPFAM" id="SSF56752">
    <property type="entry name" value="D-aminoacid aminotransferase-like PLP-dependent enzymes"/>
    <property type="match status" value="1"/>
</dbReference>
<dbReference type="GO" id="GO:0046820">
    <property type="term" value="F:4-amino-4-deoxychorismate synthase activity"/>
    <property type="evidence" value="ECO:0007669"/>
    <property type="project" value="TreeGrafter"/>
</dbReference>
<sequence length="372" mass="42372">DEKNRAENVMIVDLIRNDLGRLSRLGSVRVPRLFEVERYETLFQMTSTVEGELKWDKGLFDVKEVFRAIFPCGSVTGAPKIRTMEIIGELEQHPRGVYCGAIGFMHRDQAQFNVAIRTLTLMDGTGEIGIGSGVTMDSDPLGEYRESVLKMQFVRERFEDFYLIETMRVDPDGKVYLLDEHMERLEKSALYFDFFFEKERVLSAVEEAVRASHGEQDLEAPFILRLSLYRDGTVEFRKRAMPDHQEGPVPITLSTIRLDPKERFLYHKTSRRTLFDQELESARKKGFYEAIFLNTSGELTQGTITNIFLERGGTLLTPPLDAGLLPGTLRAHLLKEGRAKESPLVLDDLGNGQLYVGNSVRGLVRARIDLSR</sequence>
<feature type="non-terminal residue" evidence="2">
    <location>
        <position position="1"/>
    </location>
</feature>
<dbReference type="Gene3D" id="3.30.470.10">
    <property type="match status" value="1"/>
</dbReference>
<organism evidence="2">
    <name type="scientific">Dissulfuribacter thermophilus</name>
    <dbReference type="NCBI Taxonomy" id="1156395"/>
    <lineage>
        <taxon>Bacteria</taxon>
        <taxon>Pseudomonadati</taxon>
        <taxon>Thermodesulfobacteriota</taxon>
        <taxon>Dissulfuribacteria</taxon>
        <taxon>Dissulfuribacterales</taxon>
        <taxon>Dissulfuribacteraceae</taxon>
        <taxon>Dissulfuribacter</taxon>
    </lineage>
</organism>
<dbReference type="InterPro" id="IPR019999">
    <property type="entry name" value="Anth_synth_I-like"/>
</dbReference>
<dbReference type="PANTHER" id="PTHR11236">
    <property type="entry name" value="AMINOBENZOATE/ANTHRANILATE SYNTHASE"/>
    <property type="match status" value="1"/>
</dbReference>
<dbReference type="Gene3D" id="3.60.120.10">
    <property type="entry name" value="Anthranilate synthase"/>
    <property type="match status" value="1"/>
</dbReference>
<proteinExistence type="predicted"/>
<dbReference type="InterPro" id="IPR043131">
    <property type="entry name" value="BCAT-like_N"/>
</dbReference>
<dbReference type="Gene3D" id="3.20.10.10">
    <property type="entry name" value="D-amino Acid Aminotransferase, subunit A, domain 2"/>
    <property type="match status" value="1"/>
</dbReference>
<comment type="caution">
    <text evidence="2">The sequence shown here is derived from an EMBL/GenBank/DDBJ whole genome shotgun (WGS) entry which is preliminary data.</text>
</comment>
<dbReference type="InterPro" id="IPR036038">
    <property type="entry name" value="Aminotransferase-like"/>
</dbReference>
<gene>
    <name evidence="2" type="ORF">ENJ63_00885</name>
</gene>
<dbReference type="InterPro" id="IPR015890">
    <property type="entry name" value="Chorismate_C"/>
</dbReference>
<protein>
    <submittedName>
        <fullName evidence="2">Aminodeoxychorismate synthase, component I</fullName>
    </submittedName>
</protein>
<evidence type="ECO:0000313" key="2">
    <source>
        <dbReference type="EMBL" id="HFC46420.1"/>
    </source>
</evidence>
<dbReference type="PRINTS" id="PR00095">
    <property type="entry name" value="ANTSNTHASEI"/>
</dbReference>
<dbReference type="Pfam" id="PF00425">
    <property type="entry name" value="Chorismate_bind"/>
    <property type="match status" value="1"/>
</dbReference>
<name>A0A7V2WSM9_9BACT</name>
<dbReference type="InterPro" id="IPR043132">
    <property type="entry name" value="BCAT-like_C"/>
</dbReference>
<dbReference type="PANTHER" id="PTHR11236:SF50">
    <property type="entry name" value="AMINODEOXYCHORISMATE SYNTHASE COMPONENT 1"/>
    <property type="match status" value="1"/>
</dbReference>
<dbReference type="GO" id="GO:0000162">
    <property type="term" value="P:L-tryptophan biosynthetic process"/>
    <property type="evidence" value="ECO:0007669"/>
    <property type="project" value="TreeGrafter"/>
</dbReference>
<dbReference type="SUPFAM" id="SSF56322">
    <property type="entry name" value="ADC synthase"/>
    <property type="match status" value="1"/>
</dbReference>